<dbReference type="Proteomes" id="UP000224006">
    <property type="component" value="Unassembled WGS sequence"/>
</dbReference>
<feature type="compositionally biased region" description="Basic and acidic residues" evidence="20">
    <location>
        <begin position="86"/>
        <end position="99"/>
    </location>
</feature>
<evidence type="ECO:0000256" key="12">
    <source>
        <dbReference type="ARBA" id="ARBA00023069"/>
    </source>
</evidence>
<keyword evidence="12" id="KW-0969">Cilium</keyword>
<dbReference type="GeneID" id="40312064"/>
<dbReference type="Pfam" id="PF22597">
    <property type="entry name" value="DYN_lid"/>
    <property type="match status" value="1"/>
</dbReference>
<dbReference type="InterPro" id="IPR042228">
    <property type="entry name" value="Dynein_linker_3"/>
</dbReference>
<dbReference type="Gene3D" id="1.20.920.20">
    <property type="match status" value="1"/>
</dbReference>
<dbReference type="InterPro" id="IPR013594">
    <property type="entry name" value="Dynein_heavy_tail"/>
</dbReference>
<keyword evidence="10" id="KW-0243">Dynein</keyword>
<evidence type="ECO:0000256" key="2">
    <source>
        <dbReference type="ARBA" id="ARBA00004430"/>
    </source>
</evidence>
<dbReference type="FunFam" id="3.10.490.20:FF:000006">
    <property type="entry name" value="Dynein axonemal heavy chain 10"/>
    <property type="match status" value="1"/>
</dbReference>
<dbReference type="InterPro" id="IPR042219">
    <property type="entry name" value="AAA_lid_11_sf"/>
</dbReference>
<keyword evidence="6" id="KW-0677">Repeat</keyword>
<feature type="domain" description="AAA+ ATPase" evidence="21">
    <location>
        <begin position="2156"/>
        <end position="2295"/>
    </location>
</feature>
<feature type="compositionally biased region" description="Polar residues" evidence="20">
    <location>
        <begin position="65"/>
        <end position="78"/>
    </location>
</feature>
<dbReference type="GO" id="GO:0005524">
    <property type="term" value="F:ATP binding"/>
    <property type="evidence" value="ECO:0007669"/>
    <property type="project" value="UniProtKB-KW"/>
</dbReference>
<keyword evidence="23" id="KW-1185">Reference proteome</keyword>
<dbReference type="Gene3D" id="1.10.287.2620">
    <property type="match status" value="1"/>
</dbReference>
<keyword evidence="4" id="KW-0963">Cytoplasm</keyword>
<evidence type="ECO:0000256" key="20">
    <source>
        <dbReference type="SAM" id="MobiDB-lite"/>
    </source>
</evidence>
<dbReference type="Gene3D" id="1.10.8.710">
    <property type="match status" value="1"/>
</dbReference>
<keyword evidence="8" id="KW-0067">ATP-binding</keyword>
<dbReference type="InterPro" id="IPR003593">
    <property type="entry name" value="AAA+_ATPase"/>
</dbReference>
<dbReference type="FunFam" id="3.40.50.300:FF:000049">
    <property type="entry name" value="Dynein, axonemal, heavy chain 5"/>
    <property type="match status" value="1"/>
</dbReference>
<evidence type="ECO:0000256" key="19">
    <source>
        <dbReference type="SAM" id="Coils"/>
    </source>
</evidence>
<dbReference type="FunFam" id="1.10.287.2620:FF:000002">
    <property type="entry name" value="Dynein heavy chain 2, axonemal"/>
    <property type="match status" value="1"/>
</dbReference>
<dbReference type="GO" id="GO:0008569">
    <property type="term" value="F:minus-end-directed microtubule motor activity"/>
    <property type="evidence" value="ECO:0007669"/>
    <property type="project" value="InterPro"/>
</dbReference>
<dbReference type="InterPro" id="IPR041658">
    <property type="entry name" value="AAA_lid_11"/>
</dbReference>
<organism evidence="22 23">
    <name type="scientific">Besnoitia besnoiti</name>
    <name type="common">Apicomplexan protozoan</name>
    <dbReference type="NCBI Taxonomy" id="94643"/>
    <lineage>
        <taxon>Eukaryota</taxon>
        <taxon>Sar</taxon>
        <taxon>Alveolata</taxon>
        <taxon>Apicomplexa</taxon>
        <taxon>Conoidasida</taxon>
        <taxon>Coccidia</taxon>
        <taxon>Eucoccidiorida</taxon>
        <taxon>Eimeriorina</taxon>
        <taxon>Sarcocystidae</taxon>
        <taxon>Besnoitia</taxon>
    </lineage>
</organism>
<dbReference type="PANTHER" id="PTHR22878:SF63">
    <property type="entry name" value="DYNEIN AXONEMAL HEAVY CHAIN 10"/>
    <property type="match status" value="1"/>
</dbReference>
<evidence type="ECO:0000256" key="5">
    <source>
        <dbReference type="ARBA" id="ARBA00022701"/>
    </source>
</evidence>
<dbReference type="InterPro" id="IPR013602">
    <property type="entry name" value="Dynein_heavy_linker"/>
</dbReference>
<evidence type="ECO:0000313" key="23">
    <source>
        <dbReference type="Proteomes" id="UP000224006"/>
    </source>
</evidence>
<keyword evidence="7" id="KW-0547">Nucleotide-binding</keyword>
<dbReference type="FunFam" id="1.20.920.30:FF:000002">
    <property type="entry name" value="Dynein axonemal heavy chain 3"/>
    <property type="match status" value="1"/>
</dbReference>
<dbReference type="OrthoDB" id="424310at2759"/>
<dbReference type="RefSeq" id="XP_029217995.1">
    <property type="nucleotide sequence ID" value="XM_029365511.1"/>
</dbReference>
<dbReference type="GO" id="GO:0031514">
    <property type="term" value="C:motile cilium"/>
    <property type="evidence" value="ECO:0007669"/>
    <property type="project" value="UniProtKB-SubCell"/>
</dbReference>
<evidence type="ECO:0000259" key="21">
    <source>
        <dbReference type="SMART" id="SM00382"/>
    </source>
</evidence>
<evidence type="ECO:0000256" key="14">
    <source>
        <dbReference type="ARBA" id="ARBA00023212"/>
    </source>
</evidence>
<dbReference type="Pfam" id="PF18199">
    <property type="entry name" value="Dynein_C"/>
    <property type="match status" value="1"/>
</dbReference>
<dbReference type="Pfam" id="PF12775">
    <property type="entry name" value="AAA_7"/>
    <property type="match status" value="1"/>
</dbReference>
<dbReference type="FunFam" id="3.40.50.300:FF:000044">
    <property type="entry name" value="Dynein heavy chain 5, axonemal"/>
    <property type="match status" value="1"/>
</dbReference>
<dbReference type="Gene3D" id="1.20.58.1120">
    <property type="match status" value="1"/>
</dbReference>
<comment type="similarity">
    <text evidence="3">Belongs to the dynein heavy chain family.</text>
</comment>
<dbReference type="InterPro" id="IPR026983">
    <property type="entry name" value="DHC"/>
</dbReference>
<dbReference type="EMBL" id="NWUJ01000007">
    <property type="protein sequence ID" value="PFH33986.1"/>
    <property type="molecule type" value="Genomic_DNA"/>
</dbReference>
<comment type="subcellular location">
    <subcellularLocation>
        <location evidence="1">Cell projection</location>
        <location evidence="1">Cilium</location>
        <location evidence="1">Flagellum</location>
    </subcellularLocation>
    <subcellularLocation>
        <location evidence="2">Cytoplasm</location>
        <location evidence="2">Cytoskeleton</location>
        <location evidence="2">Cilium axoneme</location>
    </subcellularLocation>
</comment>
<evidence type="ECO:0000256" key="13">
    <source>
        <dbReference type="ARBA" id="ARBA00023175"/>
    </source>
</evidence>
<dbReference type="InterPro" id="IPR043157">
    <property type="entry name" value="Dynein_AAA1S"/>
</dbReference>
<dbReference type="Pfam" id="PF12774">
    <property type="entry name" value="AAA_6"/>
    <property type="match status" value="1"/>
</dbReference>
<feature type="coiled-coil region" evidence="19">
    <location>
        <begin position="3316"/>
        <end position="3371"/>
    </location>
</feature>
<evidence type="ECO:0000256" key="9">
    <source>
        <dbReference type="ARBA" id="ARBA00022846"/>
    </source>
</evidence>
<evidence type="ECO:0000256" key="4">
    <source>
        <dbReference type="ARBA" id="ARBA00022490"/>
    </source>
</evidence>
<evidence type="ECO:0000256" key="15">
    <source>
        <dbReference type="ARBA" id="ARBA00023273"/>
    </source>
</evidence>
<comment type="caution">
    <text evidence="22">The sequence shown here is derived from an EMBL/GenBank/DDBJ whole genome shotgun (WGS) entry which is preliminary data.</text>
</comment>
<dbReference type="KEGG" id="bbes:BESB_071380"/>
<evidence type="ECO:0000256" key="8">
    <source>
        <dbReference type="ARBA" id="ARBA00022840"/>
    </source>
</evidence>
<dbReference type="FunFam" id="3.40.50.300:FF:002141">
    <property type="entry name" value="Dynein heavy chain"/>
    <property type="match status" value="1"/>
</dbReference>
<keyword evidence="15" id="KW-0966">Cell projection</keyword>
<dbReference type="Gene3D" id="1.20.1270.280">
    <property type="match status" value="1"/>
</dbReference>
<dbReference type="FunFam" id="3.40.50.300:FF:000153">
    <property type="entry name" value="Dynein axonemal heavy chain 1"/>
    <property type="match status" value="1"/>
</dbReference>
<dbReference type="Pfam" id="PF12781">
    <property type="entry name" value="AAA_9"/>
    <property type="match status" value="1"/>
</dbReference>
<dbReference type="Gene3D" id="1.10.8.1220">
    <property type="match status" value="1"/>
</dbReference>
<reference evidence="22 23" key="1">
    <citation type="submission" date="2017-09" db="EMBL/GenBank/DDBJ databases">
        <title>Genome sequencing of Besnoitia besnoiti strain Bb-Ger1.</title>
        <authorList>
            <person name="Schares G."/>
            <person name="Venepally P."/>
            <person name="Lorenzi H.A."/>
        </authorList>
    </citation>
    <scope>NUCLEOTIDE SEQUENCE [LARGE SCALE GENOMIC DNA]</scope>
    <source>
        <strain evidence="22 23">Bb-Ger1</strain>
    </source>
</reference>
<keyword evidence="5" id="KW-0493">Microtubule</keyword>
<dbReference type="Pfam" id="PF08385">
    <property type="entry name" value="DHC_N1"/>
    <property type="match status" value="1"/>
</dbReference>
<dbReference type="GO" id="GO:0070286">
    <property type="term" value="P:axonemal dynein complex assembly"/>
    <property type="evidence" value="ECO:0007669"/>
    <property type="project" value="UniProtKB-ARBA"/>
</dbReference>
<gene>
    <name evidence="22" type="ORF">BESB_071380</name>
</gene>
<dbReference type="SUPFAM" id="SSF52540">
    <property type="entry name" value="P-loop containing nucleoside triphosphate hydrolases"/>
    <property type="match status" value="4"/>
</dbReference>
<dbReference type="Gene3D" id="1.20.140.100">
    <property type="entry name" value="Dynein heavy chain, N-terminal domain 2"/>
    <property type="match status" value="1"/>
</dbReference>
<accession>A0A2A9MDF6</accession>
<dbReference type="FunFam" id="1.10.8.1220:FF:000001">
    <property type="entry name" value="Dynein axonemal heavy chain 5"/>
    <property type="match status" value="1"/>
</dbReference>
<keyword evidence="9" id="KW-0282">Flagellum</keyword>
<evidence type="ECO:0000313" key="22">
    <source>
        <dbReference type="EMBL" id="PFH33986.1"/>
    </source>
</evidence>
<feature type="coiled-coil region" evidence="19">
    <location>
        <begin position="3103"/>
        <end position="3148"/>
    </location>
</feature>
<dbReference type="STRING" id="94643.A0A2A9MDF6"/>
<dbReference type="InterPro" id="IPR024743">
    <property type="entry name" value="Dynein_HC_stalk"/>
</dbReference>
<dbReference type="Pfam" id="PF08393">
    <property type="entry name" value="DHC_N2"/>
    <property type="match status" value="1"/>
</dbReference>
<dbReference type="Pfam" id="PF18198">
    <property type="entry name" value="AAA_lid_11"/>
    <property type="match status" value="1"/>
</dbReference>
<evidence type="ECO:0000256" key="10">
    <source>
        <dbReference type="ARBA" id="ARBA00023017"/>
    </source>
</evidence>
<dbReference type="Gene3D" id="3.40.50.300">
    <property type="entry name" value="P-loop containing nucleotide triphosphate hydrolases"/>
    <property type="match status" value="5"/>
</dbReference>
<dbReference type="Gene3D" id="1.20.920.30">
    <property type="match status" value="1"/>
</dbReference>
<evidence type="ECO:0000256" key="6">
    <source>
        <dbReference type="ARBA" id="ARBA00022737"/>
    </source>
</evidence>
<evidence type="ECO:0000256" key="11">
    <source>
        <dbReference type="ARBA" id="ARBA00023054"/>
    </source>
</evidence>
<dbReference type="FunFam" id="1.20.140.100:FF:000001">
    <property type="entry name" value="dynein heavy chain 17, axonemal"/>
    <property type="match status" value="1"/>
</dbReference>
<dbReference type="InterPro" id="IPR035699">
    <property type="entry name" value="AAA_6"/>
</dbReference>
<dbReference type="InterPro" id="IPR043160">
    <property type="entry name" value="Dynein_C_barrel"/>
</dbReference>
<keyword evidence="14" id="KW-0206">Cytoskeleton</keyword>
<dbReference type="GO" id="GO:0005858">
    <property type="term" value="C:axonemal dynein complex"/>
    <property type="evidence" value="ECO:0007669"/>
    <property type="project" value="UniProtKB-ARBA"/>
</dbReference>
<feature type="compositionally biased region" description="Polar residues" evidence="20">
    <location>
        <begin position="132"/>
        <end position="148"/>
    </location>
</feature>
<dbReference type="InterPro" id="IPR027417">
    <property type="entry name" value="P-loop_NTPase"/>
</dbReference>
<evidence type="ECO:0000256" key="16">
    <source>
        <dbReference type="ARBA" id="ARBA00054075"/>
    </source>
</evidence>
<proteinExistence type="inferred from homology"/>
<dbReference type="InterPro" id="IPR041466">
    <property type="entry name" value="Dynein_AAA5_ext"/>
</dbReference>
<dbReference type="GO" id="GO:0060294">
    <property type="term" value="P:cilium movement involved in cell motility"/>
    <property type="evidence" value="ECO:0007669"/>
    <property type="project" value="UniProtKB-ARBA"/>
</dbReference>
<evidence type="ECO:0000256" key="1">
    <source>
        <dbReference type="ARBA" id="ARBA00004230"/>
    </source>
</evidence>
<keyword evidence="13" id="KW-0505">Motor protein</keyword>
<dbReference type="Gene3D" id="1.10.472.130">
    <property type="match status" value="1"/>
</dbReference>
<dbReference type="Pfam" id="PF12777">
    <property type="entry name" value="MT"/>
    <property type="match status" value="1"/>
</dbReference>
<feature type="domain" description="AAA+ ATPase" evidence="21">
    <location>
        <begin position="2490"/>
        <end position="2644"/>
    </location>
</feature>
<dbReference type="InterPro" id="IPR042222">
    <property type="entry name" value="Dynein_2_N"/>
</dbReference>
<dbReference type="InterPro" id="IPR054354">
    <property type="entry name" value="DYNC2H1-like_lid"/>
</dbReference>
<dbReference type="Pfam" id="PF17852">
    <property type="entry name" value="Dynein_AAA_lid"/>
    <property type="match status" value="1"/>
</dbReference>
<feature type="compositionally biased region" description="Acidic residues" evidence="20">
    <location>
        <begin position="111"/>
        <end position="129"/>
    </location>
</feature>
<dbReference type="GO" id="GO:0045505">
    <property type="term" value="F:dynein intermediate chain binding"/>
    <property type="evidence" value="ECO:0007669"/>
    <property type="project" value="InterPro"/>
</dbReference>
<dbReference type="FunFam" id="1.20.58.1120:FF:000008">
    <property type="entry name" value="Dynein heavy chain 10, axonemal"/>
    <property type="match status" value="1"/>
</dbReference>
<dbReference type="Gene3D" id="6.10.140.1060">
    <property type="match status" value="1"/>
</dbReference>
<dbReference type="PANTHER" id="PTHR22878">
    <property type="entry name" value="DYNEIN HEAVY CHAIN 6, AXONEMAL-LIKE-RELATED"/>
    <property type="match status" value="1"/>
</dbReference>
<dbReference type="FunFam" id="1.10.8.710:FF:000001">
    <property type="entry name" value="Dynein axonemal heavy chain 2"/>
    <property type="match status" value="1"/>
</dbReference>
<evidence type="ECO:0000256" key="3">
    <source>
        <dbReference type="ARBA" id="ARBA00008887"/>
    </source>
</evidence>
<keyword evidence="11 19" id="KW-0175">Coiled coil</keyword>
<feature type="region of interest" description="Disordered" evidence="20">
    <location>
        <begin position="57"/>
        <end position="148"/>
    </location>
</feature>
<evidence type="ECO:0000256" key="7">
    <source>
        <dbReference type="ARBA" id="ARBA00022741"/>
    </source>
</evidence>
<dbReference type="GO" id="GO:0051959">
    <property type="term" value="F:dynein light intermediate chain binding"/>
    <property type="evidence" value="ECO:0007669"/>
    <property type="project" value="InterPro"/>
</dbReference>
<dbReference type="InterPro" id="IPR004273">
    <property type="entry name" value="Dynein_heavy_D6_P-loop"/>
</dbReference>
<dbReference type="InterPro" id="IPR041228">
    <property type="entry name" value="Dynein_C"/>
</dbReference>
<dbReference type="InterPro" id="IPR035706">
    <property type="entry name" value="AAA_9"/>
</dbReference>
<feature type="domain" description="AAA+ ATPase" evidence="21">
    <location>
        <begin position="1872"/>
        <end position="2008"/>
    </location>
</feature>
<dbReference type="VEuPathDB" id="ToxoDB:BESB_071380"/>
<dbReference type="Gene3D" id="3.10.490.20">
    <property type="match status" value="1"/>
</dbReference>
<dbReference type="Pfam" id="PF12780">
    <property type="entry name" value="AAA_8"/>
    <property type="match status" value="1"/>
</dbReference>
<evidence type="ECO:0000256" key="17">
    <source>
        <dbReference type="ARBA" id="ARBA00063032"/>
    </source>
</evidence>
<comment type="subunit">
    <text evidence="17">The I1 inner arm complex (also known as the f dynein complex) is a two-headed isoform composed of two heavy chains (1-alpha and 1-beta), three intermediate chains and three light chains. I1 occupies a specific position proximal to the first radial spoke and repeats every 96 nm along the length of the axoneme.</text>
</comment>
<dbReference type="Gene3D" id="1.10.8.720">
    <property type="entry name" value="Region D6 of dynein motor"/>
    <property type="match status" value="1"/>
</dbReference>
<protein>
    <recommendedName>
        <fullName evidence="18">Dynein-1, subspecies f</fullName>
    </recommendedName>
</protein>
<sequence>MGPPSTLTGSSATSLFSLPQAINQEMNRCIAVGTADEYFIYDLRSLVEDIYLPLLKDPTDEAENTPPQTRSIFRSANLENGDAVENTEKRARATTDSRRSSIGSFVKSEPTEDADAIDDATSESDEAAEDGNPTSTQESTKAPLQAATSAELVCPGSCPASALPSSELKDLSFDPSAAGQRAIDLPAECRQELAATAEQLVARIRFTINEVCEAVPLRVPCEDLEALADSTEAHLVTGVEESVQDWTQAIRAVLEAEGQRRRADKFPAAELEFWRDRNSAVSTLYEQLTVQRIQRVLRWLKQASPGSKHLKEFYGCFEDLQKVYVEAKDTVRFLSTLERHFKSLASGSLKVVAETISPLLSAIRMVWTTSRHYNTDEKMQPLMIRVAEQIADRVQEAVQPSRILHGDVSAAATTVDEAQICLDKWQQLYMDVRKKIEDSECDRRWEFDRRKLFRRTEYMSKVCTYLREAVEVISQFQRFLGPELKTVTRYHKGIDRLTRDVEELARCFDVLGDRGFDESSAATWEHLLSHFRQKTTVVEAKSLQFLDTRFRNLRSAVGAFMMLKNFSTIESRPIINEKLREKFADILKQFGNEVESVREQFESAKENPPLAKGYPKVAGSILWARAFLQRLKESVLEFKCMPSFFQGDDAEVVFTNYLNLARQLVAYQEAVFKKWQVRTSGSMACCLKMNILRKNAEGKYEVNFAPEMWAVMQEARFLDQIGGNDIPHTILNVALQKEKYMETCGLLEQMLQHLASACEGMPPVQTRLLNRHLEKLDKWLQPGLHSLNWTSLGAEEFISSCTKAIMAFRTLRDQVEKNAEIIGEIVQAIQDAELVRSLEGRPEEPFNIQEFYEYFERHRAALVEELQSKYAFITSYIIKIEEIVEGTMTGASEAMAEYYNYWERRVFNAISTMLIRGTSALRALFSLNPGNRLPPLIAVSADFNQAEVVIHGSTQAIFKIISRLMQNILYSATRFSRWMNGTCKRVPPQPGQEEDSQVPLFTFYSEISRVPALIDLTVATHQAIQKVFQNVSKYIRSWKKYDTQWCLWDLKRKADLEKLVDKRPSIVYFDVYIGAYKKLAADLSTLPTTKVIGFLQIDASVVVNGIRAQALDWVNEYGRVLLQITLRELHELTQLVDTSLKNLEHNPDSMEAFKFLLHEINTVKSVSMDAEIRIADAQAMCKTLQTYGCFIEDRDVRRQTELPAAWQRVKSLSLLKEKQLEKKKEVFAQEKRREVLAFASECRGFLDRFTQQGPGAAAVELEAGVDLLAAFTAELAKFQQKRDSLTKAEVLFALPITAFPELDQIRSSVHLLQAVYGLYVEHRSAVAEWSDIPWATVDIQELQRGTDEFAKKLRRLPKDFPAIADMPAYQKLTQAIGSFMNAVPLIERLKTDAMRPQHWRQLMDLTGWEFETDNRKFRLQDVFDLGLSRFPDQVQNILQTAQEEMKLETDIAKIESCWRAQTIDMCRYKADEQSYVLRANEELRTMLEDHILQLQSMTGSRFAAVVMERIKKWEKTLNTIREVFEAWLQVQRKWIYLDGIFTESVDIRLQLPDEAKKFDIVHRQFLAILAQTYQNPSILSACGAENRLQDLKALSAELDRSQRSLSDYLDTKRVAFPRFCFISDDELLSVLGSSSPAAVQPLMLKLFDNCKQLILEAGAQVLGMVSEEGESFQFHATVLAEGPAEEWMKNVDEAMKSTLQRITKSGVYYYAYKPRTQWVLKQLGMVACVGSQIWRTWRVEDAFHEVARGSKQALKEAAATQAQQLTDLIELVRKPLDQRARRKVNTLIILDVHARDMVERFVRDAVLNAREFEWESQLRFYWEKDADDIAVRQCAGEFGYSYEYQGLNGRLVITPLTDRCVMTLTTALSFCLGGAPAGPAGTGKTETVKDLAKSLAIRCVVQNCGDGLDYKAMGTIFSGLVQTGFWGCFDEFNRINPEVLSVVTEQIRAIEMGLQQGKASIELLGKSLKLVSTVGIFVTMNPGYAGRSELPDNLKALFRPATMIVPDSVMICENMLISEGFVHARVLARKMTVLYTLAKAQLSKQHFYDFALRALKAALVTAGALRSACPELPEELILMRALRDMNIPKLVKQDVPLFFGLLGDLFPGVECPLGGNSQLKQAIEEELAAKGFRSKYAELFELQVDKVLQLYDTMNTRHSTMLVGPTGGGKTVIINTLAAAQKAAFDRVVKLHVVNPKAQSTNELYGVLDPVSRDWTDGLLSKIFREINQPLPPGKDERRFVVFDGDVDAVWVENMNSVMDDNRLLTLTNGERIRLEKHCALLFEVDDLQYASPATVSRCGMVYVDPRNLGPAPYFDKWLRARHPEAAAETLEEFYDKYVPPACEFLFKQKRNEDELGPQPALAVARTDLNLVQQLCHLLDILLPASAAQAPAPDRLESIFLFALVWSFGAALVAAEWSRFDAFLRKLANKALPRESLFDCTFDVAGGKWLTWESQVRPYTPPAEVDFTSIFVPTMDTERYAALLEGFGSRSLPVLFVGDSGTAKSVQIQNWLATLDRQKFVYAQVNLSSRTTSLELQRTIEDNLDKRTGRIFGPPSGKRLKLFIDDLSMPKVDTYGTQQPLALLKFVMERMALYERGGDLEEKILKDVSFLAAMNPPGAGANRVDPRVISLFSCFHVNFPSRASVHRIYSWILSYRFREFAEGVQKVADSLPAASLELYEGVVSKLTRTPAKFHYVFNLRDLSRIYQGLWQAKPSAVAEGRALVRLWRHECLRVFQDRLIDAQERAYVDEQLLGSILKARFPEELEHAARNPILFGDFRDALNLLQLSDSPATEERTYEDLSDFAVLRKLLEALLENFNAEHSLNLQNVMFEDAISHIVKVHRILRMNRGHALLIGTGGSGKRSLTQLATYIAGYKLFQLTPTRNYGEAELREDLRALLSETVATPHTFLFSDADVVEEGFLESVNNLLTIGTVPALFGDEEKEALLSRVRESAASQGVLEDGLWSFALNRVRNHLHVVLAMSPAGDALRTRCRNFAGLVSCTSISCFHSWPSEALKEVARSLLKDQALPEPVREEIEDYMVDVHLSVTSRYAPEFDKHLDRKVFATPKNYIDFITSYTGTLETKRKDLDMLADRLEGGLSKMANATEAVRVMNQELAEKKAVVDERRQNVENLISDIEEKSVKASRRQEEATAAAQQISEDQVIITREKQSADEALAAAIPALEAAARALENLDKKDITEIKAFATPPKPVMYVCMCVVVLRPLGKENEAEGWNGAKAMLNDVNFLKSLIEYPKDTITDKQVKKITEHFNKEPESFTSDKMAKISKAGNGLLTWVKAMIDYHHIAKGVEPKRKLVEELSLKKDKAEWELEKITLELRQLKEQIAGLQSDQQEQEARLQEIQTEAALMERRLTAACQLIEGLESERLRWTQDLENCGNTREELVGNCLAGSAFLAYAGPFTFEFRQQMVYEHWANEVRRRQIPCAVDFRLERLLTSDAEVAKWTGEGLPGDEMSIQNGLLTTCALRWPLCIDPQMQAVNWITRHEKANGLVIKSFSDEYLKFLELAMQYGKPFLFEGVEHDLDPLIDPVLESAGSKRKAPEKIMLGGKEIDCSPTFVLYLTTKLANPRFTPEVMAKTTVINYSVTMSGLAEQLLGHVVGFELPELERQRQELVKKMSDGKQMMKHLEDVILHELAVSKGSILDNEDLIQTLQTTKTKATEITCSLEEAKQTATQIDKSRQEYYNVAKRGSIMYFAMSGLRNISSMLEYSLASYLTIFHAALREARPDRILENRLKNVTEKITQLSYDYVCLGLFERQKLMYTFHMTTMIMEGEGALDRRELEFFFMGNPSFDELPAKPAHLAWIPDSGWKDLLMLDDLNDAFKGIVESIKTEGEAWKEWYDVEALESVPLPGEMWRSLTPFQKLLVIRVFRVDRVPTAVKKFIAWRLNDHYVQSCSLQYSKIFAQSSEQCPIVLILSPGADPQSDVCKLAEARGFVGNKFRCLALGQGMAPLAQQYIEKGYQRGYWIMLQNCHLLTSWLKSLAKFLETIQKPHKDFRLWLTTQPIEEFPLSILQRSLKVVTEPPDGLRPNMQGSYAKLTEESLHESCHPAYPSLVYVLSFFHAVVQERRKYGKLGWNVPYDFNEADLSISRRLVAMYLDKSLLNEDAVPWSTPRYLIGEAMYGGRVTDDYDRRVLITYLEEYMGEFIFDAFQPFYFCQSGFDYAVPPSGPLASYQDYIKELPLFNTPEVFGLHGNAEIGYFVDAAKKLWEGILKMNFSGSISSAGGAMREDHIDAVARGIEEKISFDELAFEKADGAYTPTEVVLNQEIERFNVLVDNMRASLNDLRRSLRGEIGLSAELEELANALVTGFLPSRWARLAPASLKPLGSWIAHFLRRYEQYKSWIEKGEPWSFWLSGLQVPDALLTALIQATCRKRGWSLDKSTLLTHVTKFTSPDQIPRKLDHGTYLSGLYLEGARWEIEEGRLARQAPKELTMEMPLIQVTPAETHKLNLRYTLKTPVYATQNRRNAMGEGWVFDATLHTKEHPSLWILSGVALVLQTDD</sequence>
<comment type="function">
    <text evidence="16">Force generating protein of eukaryotic cilia and flagella. Produces force towards the minus ends of microtubules. Dynein has ATPase activity; the force-producing power stroke is thought to occur on release of ADP. Required for assembly of the I1 inner arm complex and its targeting to the appropriate axoneme location. Also required for phototaxis.</text>
</comment>
<dbReference type="Pfam" id="PF03028">
    <property type="entry name" value="Dynein_heavy"/>
    <property type="match status" value="1"/>
</dbReference>
<name>A0A2A9MDF6_BESBE</name>
<evidence type="ECO:0000256" key="18">
    <source>
        <dbReference type="ARBA" id="ARBA00077719"/>
    </source>
</evidence>
<dbReference type="Gene3D" id="3.20.180.20">
    <property type="entry name" value="Dynein heavy chain, N-terminal domain 2"/>
    <property type="match status" value="1"/>
</dbReference>
<dbReference type="SMART" id="SM00382">
    <property type="entry name" value="AAA"/>
    <property type="match status" value="3"/>
</dbReference>
<dbReference type="InterPro" id="IPR024317">
    <property type="entry name" value="Dynein_heavy_chain_D4_dom"/>
</dbReference>
<dbReference type="FunFam" id="1.20.920.20:FF:000001">
    <property type="entry name" value="dynein heavy chain 2, axonemal"/>
    <property type="match status" value="1"/>
</dbReference>
<dbReference type="GO" id="GO:0005874">
    <property type="term" value="C:microtubule"/>
    <property type="evidence" value="ECO:0007669"/>
    <property type="project" value="UniProtKB-KW"/>
</dbReference>